<dbReference type="SMART" id="SM00065">
    <property type="entry name" value="GAF"/>
    <property type="match status" value="1"/>
</dbReference>
<name>A0A2G9C3M9_9BURK</name>
<dbReference type="RefSeq" id="WP_099863693.1">
    <property type="nucleotide sequence ID" value="NZ_PEOG01000083.1"/>
</dbReference>
<dbReference type="CDD" id="cd00082">
    <property type="entry name" value="HisKA"/>
    <property type="match status" value="1"/>
</dbReference>
<dbReference type="InterPro" id="IPR036890">
    <property type="entry name" value="HATPase_C_sf"/>
</dbReference>
<dbReference type="InterPro" id="IPR003661">
    <property type="entry name" value="HisK_dim/P_dom"/>
</dbReference>
<keyword evidence="3" id="KW-0597">Phosphoprotein</keyword>
<evidence type="ECO:0000259" key="6">
    <source>
        <dbReference type="PROSITE" id="PS50109"/>
    </source>
</evidence>
<dbReference type="SUPFAM" id="SSF47384">
    <property type="entry name" value="Homodimeric domain of signal transducing histidine kinase"/>
    <property type="match status" value="1"/>
</dbReference>
<accession>A0A2G9C3M9</accession>
<dbReference type="PROSITE" id="PS50011">
    <property type="entry name" value="PROTEIN_KINASE_DOM"/>
    <property type="match status" value="1"/>
</dbReference>
<organism evidence="7 8">
    <name type="scientific">Roseateles chitinivorans</name>
    <dbReference type="NCBI Taxonomy" id="2917965"/>
    <lineage>
        <taxon>Bacteria</taxon>
        <taxon>Pseudomonadati</taxon>
        <taxon>Pseudomonadota</taxon>
        <taxon>Betaproteobacteria</taxon>
        <taxon>Burkholderiales</taxon>
        <taxon>Sphaerotilaceae</taxon>
        <taxon>Roseateles</taxon>
    </lineage>
</organism>
<comment type="caution">
    <text evidence="7">The sequence shown here is derived from an EMBL/GenBank/DDBJ whole genome shotgun (WGS) entry which is preliminary data.</text>
</comment>
<dbReference type="SMART" id="SM00387">
    <property type="entry name" value="HATPase_c"/>
    <property type="match status" value="1"/>
</dbReference>
<dbReference type="Pfam" id="PF02518">
    <property type="entry name" value="HATPase_c"/>
    <property type="match status" value="1"/>
</dbReference>
<dbReference type="PROSITE" id="PS50890">
    <property type="entry name" value="PUA"/>
    <property type="match status" value="1"/>
</dbReference>
<dbReference type="Gene3D" id="3.30.450.40">
    <property type="match status" value="1"/>
</dbReference>
<dbReference type="Gene3D" id="3.30.565.10">
    <property type="entry name" value="Histidine kinase-like ATPase, C-terminal domain"/>
    <property type="match status" value="1"/>
</dbReference>
<dbReference type="InterPro" id="IPR003594">
    <property type="entry name" value="HATPase_dom"/>
</dbReference>
<dbReference type="SMART" id="SM00220">
    <property type="entry name" value="S_TKc"/>
    <property type="match status" value="1"/>
</dbReference>
<sequence>MNDLARLPFLELTPRGTRLHRASPQRGPSVLVAGRGHQTPAALALLQREYALRGALQPEWAAVPQALQPSGEGVVLLLQDPGGRLLGETARPPMAPAAFLRLARAIVSAVAGMHAAGIVHRALGPDCILVDEAAGKAVLTGFGFALRQGEPQARGEEALAWDDARFDYMAPELGGRMNIDVDARADLYALGCLFHELLTGAPPFDGDSAAARIHAHATRLPSPVHALRPEVPAQLSRLVLRLLQKSPDRRYADAGALLADLRSCDELLRRHGTIPDFVLDAGAALAGAHEPGPVVGRDDELGQLAALYRAVAEGDGARTAWVWGGPGIGKSALLREAVARMRQPVAPLVAAGKCDAARSGLPFDALARALEPLLQGVLGSAEADFETWRDRLRRATQPVGATLTGWVPGLAAVLGPQDGPAVPVPGDAALVFEREIVLRAMARLFAAFARPERPLVLLLDDLQWADVDTLKVLERLLIDHADAPLLLAGSMRSSEADAPHPLRAAPLFTRAGACHLALRPLDGDAVRALVAQVLHQDVSALGPLLDMVQELTGHNPFFIRRLLGRLVAKGLLAYDPATTRWAWHAERTAACPVVHDVGELLARELDELPDAALALLRAMACLGDRAAPGLLAVAVDITEGALATSMAPALEAGFVALDRGDWAFTHDHVREAVLGAIAPADRAALHLAITHRLRAADDERIPAFLIATQANLARPAVVHPIEHRAFALINLEAGRRAKAATAHHAALDFFGWALTWLGDEQTSAEALEASLLCGEAEFMTGALEAAEMRLAALQGLAGDGLFGAEVARLRVALYTTLGRYDLALDIGLAFLASAAGIELPRHPTAAQVDEEYAPLRAWLDEHGVDALRGWPIDPDPRRRALVNIFADLIPPAMYSDQQLVDLMLLRLVRLAIAHGHCDASANAYVCLIQVLGARYRDFAGSRAFGELALHLIGERGLRRYQARVLHTYATFVVPWTQPARGAREVFARAFEIATREGDHTFALYCGRNQATGMLFAGEFLEDVRQTVEGALARAKDANFRLVVDAVLAQRTLLGMLQDGEPRGERMAEPVEGAPVTLVDLAYWTYRLQAGLLFGDLTEAIESRRRAEACVAVARKFAECGDLAFYGALALLQLRERDDAQEAALRRHLAALDAWAAECPENFGARRALVLAEQARALGHQGEAADLFSSAVTQARRHGFTQVEALAAELAAAFHAGLGREIERRAYLRHALAAWQRWGAAAKARQLQQRHPELQEADAPGLTSRLHELDVQAVLRITHALASDIVPERIVETTMRTALESAGADYGALALWRDGEWTVRASARMVAGQIAVAQTPAAFSAEVLPVTIAHAVARTQHATQFDDAREALALAQDDYVKRARPRSLLCVPMMRYARLIGVLYLENSLAPRVFTPAKAELLEVIASQAAFSLENTRLYEELVDQNRQRAEAEERLRAALAELGRASRLKAMGELVASIVHEIGQPLSAIDTSASAASRWLERDEPDIGEALAMVAHVRISAKRAKSIIQGLRAMARKAEPQFADIDLCDALRECVSLVGGSMAELGVTLSVLGPAQPCRVRGDRVQLQQVAINLLMNGAEAMAGMPEGLRRLTMRWGAAPPDLIRVEIEDRGTGIPPEAAAQLTEPFFTTKSDGMGMGLAICKSIVDAHAGTLAFEPGREGGTLVTLHLPSFGMKGAMPVPHPAGAALLADA</sequence>
<dbReference type="PANTHER" id="PTHR43642:SF1">
    <property type="entry name" value="HYBRID SIGNAL TRANSDUCTION HISTIDINE KINASE G"/>
    <property type="match status" value="1"/>
</dbReference>
<feature type="domain" description="Histidine kinase" evidence="6">
    <location>
        <begin position="1473"/>
        <end position="1689"/>
    </location>
</feature>
<dbReference type="EC" id="2.7.13.3" evidence="2"/>
<proteinExistence type="predicted"/>
<reference evidence="7 8" key="1">
    <citation type="submission" date="2017-11" db="EMBL/GenBank/DDBJ databases">
        <title>Draft genome sequence of Mitsuaria sp. HWN-4.</title>
        <authorList>
            <person name="Gundlapally S.R."/>
        </authorList>
    </citation>
    <scope>NUCLEOTIDE SEQUENCE [LARGE SCALE GENOMIC DNA]</scope>
    <source>
        <strain evidence="7 8">HWN-4</strain>
    </source>
</reference>
<dbReference type="Gene3D" id="1.10.287.130">
    <property type="match status" value="1"/>
</dbReference>
<dbReference type="SUPFAM" id="SSF56112">
    <property type="entry name" value="Protein kinase-like (PK-like)"/>
    <property type="match status" value="1"/>
</dbReference>
<dbReference type="Gene3D" id="3.40.50.300">
    <property type="entry name" value="P-loop containing nucleotide triphosphate hydrolases"/>
    <property type="match status" value="1"/>
</dbReference>
<dbReference type="PRINTS" id="PR00344">
    <property type="entry name" value="BCTRLSENSOR"/>
</dbReference>
<dbReference type="SMART" id="SM00388">
    <property type="entry name" value="HisKA"/>
    <property type="match status" value="1"/>
</dbReference>
<feature type="coiled-coil region" evidence="4">
    <location>
        <begin position="1430"/>
        <end position="1464"/>
    </location>
</feature>
<dbReference type="SUPFAM" id="SSF55781">
    <property type="entry name" value="GAF domain-like"/>
    <property type="match status" value="1"/>
</dbReference>
<comment type="catalytic activity">
    <reaction evidence="1">
        <text>ATP + protein L-histidine = ADP + protein N-phospho-L-histidine.</text>
        <dbReference type="EC" id="2.7.13.3"/>
    </reaction>
</comment>
<gene>
    <name evidence="7" type="ORF">CS062_21920</name>
</gene>
<dbReference type="GO" id="GO:0000155">
    <property type="term" value="F:phosphorelay sensor kinase activity"/>
    <property type="evidence" value="ECO:0007669"/>
    <property type="project" value="InterPro"/>
</dbReference>
<dbReference type="Pfam" id="PF01590">
    <property type="entry name" value="GAF"/>
    <property type="match status" value="1"/>
</dbReference>
<evidence type="ECO:0000256" key="4">
    <source>
        <dbReference type="SAM" id="Coils"/>
    </source>
</evidence>
<dbReference type="InterPro" id="IPR000719">
    <property type="entry name" value="Prot_kinase_dom"/>
</dbReference>
<evidence type="ECO:0000256" key="2">
    <source>
        <dbReference type="ARBA" id="ARBA00012438"/>
    </source>
</evidence>
<dbReference type="Proteomes" id="UP000231501">
    <property type="component" value="Unassembled WGS sequence"/>
</dbReference>
<dbReference type="Pfam" id="PF13191">
    <property type="entry name" value="AAA_16"/>
    <property type="match status" value="1"/>
</dbReference>
<evidence type="ECO:0000313" key="8">
    <source>
        <dbReference type="Proteomes" id="UP000231501"/>
    </source>
</evidence>
<dbReference type="SUPFAM" id="SSF55874">
    <property type="entry name" value="ATPase domain of HSP90 chaperone/DNA topoisomerase II/histidine kinase"/>
    <property type="match status" value="1"/>
</dbReference>
<feature type="domain" description="Protein kinase" evidence="5">
    <location>
        <begin position="1"/>
        <end position="268"/>
    </location>
</feature>
<dbReference type="InterPro" id="IPR029016">
    <property type="entry name" value="GAF-like_dom_sf"/>
</dbReference>
<dbReference type="Gene3D" id="1.10.510.10">
    <property type="entry name" value="Transferase(Phosphotransferase) domain 1"/>
    <property type="match status" value="1"/>
</dbReference>
<dbReference type="PROSITE" id="PS50109">
    <property type="entry name" value="HIS_KIN"/>
    <property type="match status" value="1"/>
</dbReference>
<dbReference type="InterPro" id="IPR004358">
    <property type="entry name" value="Sig_transdc_His_kin-like_C"/>
</dbReference>
<dbReference type="Pfam" id="PF00069">
    <property type="entry name" value="Pkinase"/>
    <property type="match status" value="1"/>
</dbReference>
<dbReference type="InterPro" id="IPR005467">
    <property type="entry name" value="His_kinase_dom"/>
</dbReference>
<dbReference type="OrthoDB" id="8559580at2"/>
<dbReference type="InterPro" id="IPR003018">
    <property type="entry name" value="GAF"/>
</dbReference>
<dbReference type="InterPro" id="IPR011009">
    <property type="entry name" value="Kinase-like_dom_sf"/>
</dbReference>
<evidence type="ECO:0000313" key="7">
    <source>
        <dbReference type="EMBL" id="PIM51040.1"/>
    </source>
</evidence>
<keyword evidence="4" id="KW-0175">Coiled coil</keyword>
<keyword evidence="8" id="KW-1185">Reference proteome</keyword>
<dbReference type="EMBL" id="PEOG01000083">
    <property type="protein sequence ID" value="PIM51040.1"/>
    <property type="molecule type" value="Genomic_DNA"/>
</dbReference>
<protein>
    <recommendedName>
        <fullName evidence="2">histidine kinase</fullName>
        <ecNumber evidence="2">2.7.13.3</ecNumber>
    </recommendedName>
</protein>
<dbReference type="InterPro" id="IPR027417">
    <property type="entry name" value="P-loop_NTPase"/>
</dbReference>
<evidence type="ECO:0000256" key="3">
    <source>
        <dbReference type="ARBA" id="ARBA00022553"/>
    </source>
</evidence>
<dbReference type="GO" id="GO:0005524">
    <property type="term" value="F:ATP binding"/>
    <property type="evidence" value="ECO:0007669"/>
    <property type="project" value="InterPro"/>
</dbReference>
<evidence type="ECO:0000256" key="1">
    <source>
        <dbReference type="ARBA" id="ARBA00000085"/>
    </source>
</evidence>
<dbReference type="InterPro" id="IPR041664">
    <property type="entry name" value="AAA_16"/>
</dbReference>
<dbReference type="PANTHER" id="PTHR43642">
    <property type="entry name" value="HYBRID SIGNAL TRANSDUCTION HISTIDINE KINASE G"/>
    <property type="match status" value="1"/>
</dbReference>
<dbReference type="InterPro" id="IPR053159">
    <property type="entry name" value="Hybrid_Histidine_Kinase"/>
</dbReference>
<dbReference type="InterPro" id="IPR036097">
    <property type="entry name" value="HisK_dim/P_sf"/>
</dbReference>
<evidence type="ECO:0000259" key="5">
    <source>
        <dbReference type="PROSITE" id="PS50011"/>
    </source>
</evidence>
<dbReference type="SUPFAM" id="SSF52540">
    <property type="entry name" value="P-loop containing nucleoside triphosphate hydrolases"/>
    <property type="match status" value="1"/>
</dbReference>